<organism evidence="2 3">
    <name type="scientific">Armillaria luteobubalina</name>
    <dbReference type="NCBI Taxonomy" id="153913"/>
    <lineage>
        <taxon>Eukaryota</taxon>
        <taxon>Fungi</taxon>
        <taxon>Dikarya</taxon>
        <taxon>Basidiomycota</taxon>
        <taxon>Agaricomycotina</taxon>
        <taxon>Agaricomycetes</taxon>
        <taxon>Agaricomycetidae</taxon>
        <taxon>Agaricales</taxon>
        <taxon>Marasmiineae</taxon>
        <taxon>Physalacriaceae</taxon>
        <taxon>Armillaria</taxon>
    </lineage>
</organism>
<gene>
    <name evidence="2" type="ORF">EDD18DRAFT_1110008</name>
</gene>
<feature type="region of interest" description="Disordered" evidence="1">
    <location>
        <begin position="1"/>
        <end position="28"/>
    </location>
</feature>
<name>A0AA39PT17_9AGAR</name>
<comment type="caution">
    <text evidence="2">The sequence shown here is derived from an EMBL/GenBank/DDBJ whole genome shotgun (WGS) entry which is preliminary data.</text>
</comment>
<reference evidence="2" key="1">
    <citation type="submission" date="2023-06" db="EMBL/GenBank/DDBJ databases">
        <authorList>
            <consortium name="Lawrence Berkeley National Laboratory"/>
            <person name="Ahrendt S."/>
            <person name="Sahu N."/>
            <person name="Indic B."/>
            <person name="Wong-Bajracharya J."/>
            <person name="Merenyi Z."/>
            <person name="Ke H.-M."/>
            <person name="Monk M."/>
            <person name="Kocsube S."/>
            <person name="Drula E."/>
            <person name="Lipzen A."/>
            <person name="Balint B."/>
            <person name="Henrissat B."/>
            <person name="Andreopoulos B."/>
            <person name="Martin F.M."/>
            <person name="Harder C.B."/>
            <person name="Rigling D."/>
            <person name="Ford K.L."/>
            <person name="Foster G.D."/>
            <person name="Pangilinan J."/>
            <person name="Papanicolaou A."/>
            <person name="Barry K."/>
            <person name="LaButti K."/>
            <person name="Viragh M."/>
            <person name="Koriabine M."/>
            <person name="Yan M."/>
            <person name="Riley R."/>
            <person name="Champramary S."/>
            <person name="Plett K.L."/>
            <person name="Tsai I.J."/>
            <person name="Slot J."/>
            <person name="Sipos G."/>
            <person name="Plett J."/>
            <person name="Nagy L.G."/>
            <person name="Grigoriev I.V."/>
        </authorList>
    </citation>
    <scope>NUCLEOTIDE SEQUENCE</scope>
    <source>
        <strain evidence="2">HWK02</strain>
    </source>
</reference>
<proteinExistence type="predicted"/>
<dbReference type="Proteomes" id="UP001175228">
    <property type="component" value="Unassembled WGS sequence"/>
</dbReference>
<feature type="region of interest" description="Disordered" evidence="1">
    <location>
        <begin position="165"/>
        <end position="212"/>
    </location>
</feature>
<sequence>MTNQIACTRSQISTANSPPADAQAGSASTKNYMPAIGCTTSAAATSKPQTAPKKGGRVMKVLTAGKMKDQKATEGQDQQALPLNTAALPEAQSTEAQAVTDKVDSMKATQHAGQTPLDNVLPLFKDGSKASAQAITTASGDQCILKRKSEVEDDNNEYALGANSFSPLLKLTEPQTKKMRNSQQEEHKEDQESDEDKAEMQCLSPSPLDGEGVEEYDDYDEEAVEVITYHSNVDRDEDLSLVMDPGISAAAPYQARDQSFLRAPNTQIAPPSSDLALMFTPTSSLNIITATAKDDGSVSIYKEFMGSFEPHSIPPQHIFHNYDLEQINTLFRSQAPGDILIIMWGLEYKDLTYTTEARIKATIKTFFQMENLTLHITLPSPPLLYKAKGPTLLKVQKFMEDHTGTPFMFYVQGLSLKMKDTLIHEGFLPTTLSSYQVLDASDFVTDFAFTIDGVSAPPNEQGQQLVEKIVKDKLYQSPAVQAFLQAHHDAIDPLIPINKIPSLIILSLEA</sequence>
<keyword evidence="3" id="KW-1185">Reference proteome</keyword>
<protein>
    <submittedName>
        <fullName evidence="2">Uncharacterized protein</fullName>
    </submittedName>
</protein>
<evidence type="ECO:0000256" key="1">
    <source>
        <dbReference type="SAM" id="MobiDB-lite"/>
    </source>
</evidence>
<dbReference type="AlphaFoldDB" id="A0AA39PT17"/>
<accession>A0AA39PT17</accession>
<evidence type="ECO:0000313" key="3">
    <source>
        <dbReference type="Proteomes" id="UP001175228"/>
    </source>
</evidence>
<dbReference type="EMBL" id="JAUEPU010000037">
    <property type="protein sequence ID" value="KAK0489654.1"/>
    <property type="molecule type" value="Genomic_DNA"/>
</dbReference>
<evidence type="ECO:0000313" key="2">
    <source>
        <dbReference type="EMBL" id="KAK0489654.1"/>
    </source>
</evidence>
<feature type="compositionally biased region" description="Polar residues" evidence="1">
    <location>
        <begin position="1"/>
        <end position="17"/>
    </location>
</feature>